<dbReference type="CDD" id="cd03349">
    <property type="entry name" value="LbH_XAT"/>
    <property type="match status" value="1"/>
</dbReference>
<keyword evidence="4" id="KW-1185">Reference proteome</keyword>
<dbReference type="PROSITE" id="PS00101">
    <property type="entry name" value="HEXAPEP_TRANSFERASES"/>
    <property type="match status" value="1"/>
</dbReference>
<evidence type="ECO:0000313" key="4">
    <source>
        <dbReference type="Proteomes" id="UP001500751"/>
    </source>
</evidence>
<organism evidence="3 4">
    <name type="scientific">Catenulispora yoronensis</name>
    <dbReference type="NCBI Taxonomy" id="450799"/>
    <lineage>
        <taxon>Bacteria</taxon>
        <taxon>Bacillati</taxon>
        <taxon>Actinomycetota</taxon>
        <taxon>Actinomycetes</taxon>
        <taxon>Catenulisporales</taxon>
        <taxon>Catenulisporaceae</taxon>
        <taxon>Catenulispora</taxon>
    </lineage>
</organism>
<dbReference type="InterPro" id="IPR001451">
    <property type="entry name" value="Hexapep"/>
</dbReference>
<name>A0ABN2TRR2_9ACTN</name>
<sequence>MSAHHEGQGLRDRAALIGSWRAGAARGADIPDPDEPRPLGDDRCVFIRPVLGPRSKVVAGAYSYYDASEDTDGFEQARVRYAFGAQRLIIGKFCAIAAGVTFLMAGANHVYQGPTAFPFATFPGDWQAALLDPLIERGPAGKGDTVIGNDVWIGRGATVLPGVTVGDGAIIGAGAVVASEVGPYQIVAGNPARTIRSRYAPDGVAALLAARWWDWPIDVVSAHLPELVLGTSDGVLGVARAQGLAAEVRS</sequence>
<dbReference type="InterPro" id="IPR011004">
    <property type="entry name" value="Trimer_LpxA-like_sf"/>
</dbReference>
<keyword evidence="2" id="KW-0677">Repeat</keyword>
<evidence type="ECO:0000313" key="3">
    <source>
        <dbReference type="EMBL" id="GAA2018226.1"/>
    </source>
</evidence>
<evidence type="ECO:0000256" key="2">
    <source>
        <dbReference type="ARBA" id="ARBA00022737"/>
    </source>
</evidence>
<dbReference type="EMBL" id="BAAAQN010000005">
    <property type="protein sequence ID" value="GAA2018226.1"/>
    <property type="molecule type" value="Genomic_DNA"/>
</dbReference>
<dbReference type="Pfam" id="PF00132">
    <property type="entry name" value="Hexapep"/>
    <property type="match status" value="1"/>
</dbReference>
<dbReference type="Proteomes" id="UP001500751">
    <property type="component" value="Unassembled WGS sequence"/>
</dbReference>
<keyword evidence="1" id="KW-0808">Transferase</keyword>
<reference evidence="3 4" key="1">
    <citation type="journal article" date="2019" name="Int. J. Syst. Evol. Microbiol.">
        <title>The Global Catalogue of Microorganisms (GCM) 10K type strain sequencing project: providing services to taxonomists for standard genome sequencing and annotation.</title>
        <authorList>
            <consortium name="The Broad Institute Genomics Platform"/>
            <consortium name="The Broad Institute Genome Sequencing Center for Infectious Disease"/>
            <person name="Wu L."/>
            <person name="Ma J."/>
        </authorList>
    </citation>
    <scope>NUCLEOTIDE SEQUENCE [LARGE SCALE GENOMIC DNA]</scope>
    <source>
        <strain evidence="3 4">JCM 16014</strain>
    </source>
</reference>
<proteinExistence type="predicted"/>
<comment type="caution">
    <text evidence="3">The sequence shown here is derived from an EMBL/GenBank/DDBJ whole genome shotgun (WGS) entry which is preliminary data.</text>
</comment>
<protein>
    <submittedName>
        <fullName evidence="3">CatB-related O-acetyltransferase</fullName>
    </submittedName>
</protein>
<dbReference type="PANTHER" id="PTHR43300">
    <property type="entry name" value="ACETYLTRANSFERASE"/>
    <property type="match status" value="1"/>
</dbReference>
<dbReference type="InterPro" id="IPR050179">
    <property type="entry name" value="Trans_hexapeptide_repeat"/>
</dbReference>
<gene>
    <name evidence="3" type="ORF">GCM10009839_12940</name>
</gene>
<evidence type="ECO:0000256" key="1">
    <source>
        <dbReference type="ARBA" id="ARBA00022679"/>
    </source>
</evidence>
<dbReference type="InterPro" id="IPR018357">
    <property type="entry name" value="Hexapep_transf_CS"/>
</dbReference>
<dbReference type="Gene3D" id="2.160.10.10">
    <property type="entry name" value="Hexapeptide repeat proteins"/>
    <property type="match status" value="1"/>
</dbReference>
<dbReference type="PANTHER" id="PTHR43300:SF11">
    <property type="entry name" value="ACETYLTRANSFERASE RV3034C-RELATED"/>
    <property type="match status" value="1"/>
</dbReference>
<dbReference type="RefSeq" id="WP_344664569.1">
    <property type="nucleotide sequence ID" value="NZ_BAAAQN010000005.1"/>
</dbReference>
<dbReference type="SUPFAM" id="SSF51161">
    <property type="entry name" value="Trimeric LpxA-like enzymes"/>
    <property type="match status" value="1"/>
</dbReference>
<accession>A0ABN2TRR2</accession>